<keyword evidence="7" id="KW-1185">Reference proteome</keyword>
<feature type="compositionally biased region" description="Basic and acidic residues" evidence="5">
    <location>
        <begin position="14"/>
        <end position="29"/>
    </location>
</feature>
<dbReference type="Proteomes" id="UP001151516">
    <property type="component" value="Unassembled WGS sequence"/>
</dbReference>
<evidence type="ECO:0000313" key="7">
    <source>
        <dbReference type="Proteomes" id="UP001151516"/>
    </source>
</evidence>
<dbReference type="GO" id="GO:0000472">
    <property type="term" value="P:endonucleolytic cleavage to generate mature 5'-end of SSU-rRNA from (SSU-rRNA, 5.8S rRNA, LSU-rRNA)"/>
    <property type="evidence" value="ECO:0007669"/>
    <property type="project" value="TreeGrafter"/>
</dbReference>
<protein>
    <recommendedName>
        <fullName evidence="1">Nucleolar protein 9</fullName>
    </recommendedName>
    <alternativeName>
        <fullName evidence="3 4">Pumilio domain-containing protein NOP9</fullName>
    </alternativeName>
</protein>
<dbReference type="AlphaFoldDB" id="A0A9W8GDA2"/>
<gene>
    <name evidence="6" type="primary">NOP9</name>
    <name evidence="6" type="ORF">IWW39_006103</name>
</gene>
<dbReference type="GO" id="GO:0000447">
    <property type="term" value="P:endonucleolytic cleavage in ITS1 to separate SSU-rRNA from 5.8S rRNA and LSU-rRNA from tricistronic rRNA transcript (SSU-rRNA, 5.8S rRNA, LSU-rRNA)"/>
    <property type="evidence" value="ECO:0007669"/>
    <property type="project" value="TreeGrafter"/>
</dbReference>
<dbReference type="EMBL" id="JANBTX010000469">
    <property type="protein sequence ID" value="KAJ2682162.1"/>
    <property type="molecule type" value="Genomic_DNA"/>
</dbReference>
<keyword evidence="2" id="KW-0677">Repeat</keyword>
<feature type="compositionally biased region" description="Basic and acidic residues" evidence="5">
    <location>
        <begin position="749"/>
        <end position="760"/>
    </location>
</feature>
<sequence length="810" mass="90628">MGAETKRKTRRGKRGGETKRQQDDTETAKEQGSTATGPEAASSDAYVAPPMESGAAPFYFDTQATTDVAEAQAEKISPASYGLVNPDLQKYLKSCEDMLDEQKFGSAEDRDIFINNVYSEMKNFELQLTTDHEASRILEKLFWISNDYQIKRYFSLTREDTIRLVVHRFSSHTIQTLLLLSAVALEREMRGEVCDFADTGDDEAGGPQAVRTALPTFEELILGLAKTLAPQWSYLMANEYASHILRVLLLVLAGSPIEDQSNPKSSIKSKRSVKYMEDRNPQPAHHRSLASKRAVPSSFGPALTELLQTVSNEMGDLAARGFTSTTIGGTVLQSMLELQAERASIEYPGSLLDKCLMGLISAKDSSDASNARRDAYIKMMIEDVAGSHFLQMVMKLCSSELLQKFYDSYFRGNLKALAFHPISNFVVQSLFSNVKSERQLKSMIEGVAPMVGDLLFKNRPGVVRALVDSCVRLESGYLEIVNALYSGLGAKSVAERNELINLLAFLITYAEFANSDYNRLQFKIQGSLIIQAMLQFPSDGLEPLMESYFSQDPEKIFTWCKDPSGSRIIEAILKSKQVPANSKRRVLEQYLGRYAELAMDRCGSHIAEACWEAADIQLKEKILREFIKRETQLQDNQFGRFMLRNFRLEQYKRKSSEWRERERGLEKKKLMFKDFLGPGSSDTKPNGASAQPAAGPKTPQHTTFGSKASKAKASDVDEIDSLFQKSNVQLTDNDQADKINQATAGKVAEANKHDKKDKSLEAVMSAISGAKRKKSKSKDKSQEEDKEQSKAKKSKKTKEEERKKRRAFTG</sequence>
<dbReference type="SUPFAM" id="SSF48371">
    <property type="entry name" value="ARM repeat"/>
    <property type="match status" value="2"/>
</dbReference>
<dbReference type="Pfam" id="PF22493">
    <property type="entry name" value="PUF_NOP9"/>
    <property type="match status" value="1"/>
</dbReference>
<evidence type="ECO:0000256" key="1">
    <source>
        <dbReference type="ARBA" id="ARBA00016427"/>
    </source>
</evidence>
<feature type="region of interest" description="Disordered" evidence="5">
    <location>
        <begin position="676"/>
        <end position="711"/>
    </location>
</feature>
<dbReference type="GO" id="GO:0000056">
    <property type="term" value="P:ribosomal small subunit export from nucleus"/>
    <property type="evidence" value="ECO:0007669"/>
    <property type="project" value="TreeGrafter"/>
</dbReference>
<evidence type="ECO:0000256" key="3">
    <source>
        <dbReference type="ARBA" id="ARBA00030932"/>
    </source>
</evidence>
<comment type="caution">
    <text evidence="6">The sequence shown here is derived from an EMBL/GenBank/DDBJ whole genome shotgun (WGS) entry which is preliminary data.</text>
</comment>
<dbReference type="GO" id="GO:0000480">
    <property type="term" value="P:endonucleolytic cleavage in 5'-ETS of tricistronic rRNA transcript (SSU-rRNA, 5.8S rRNA, LSU-rRNA)"/>
    <property type="evidence" value="ECO:0007669"/>
    <property type="project" value="TreeGrafter"/>
</dbReference>
<evidence type="ECO:0000313" key="6">
    <source>
        <dbReference type="EMBL" id="KAJ2682162.1"/>
    </source>
</evidence>
<dbReference type="GO" id="GO:0030686">
    <property type="term" value="C:90S preribosome"/>
    <property type="evidence" value="ECO:0007669"/>
    <property type="project" value="TreeGrafter"/>
</dbReference>
<organism evidence="6 7">
    <name type="scientific">Coemansia spiralis</name>
    <dbReference type="NCBI Taxonomy" id="417178"/>
    <lineage>
        <taxon>Eukaryota</taxon>
        <taxon>Fungi</taxon>
        <taxon>Fungi incertae sedis</taxon>
        <taxon>Zoopagomycota</taxon>
        <taxon>Kickxellomycotina</taxon>
        <taxon>Kickxellomycetes</taxon>
        <taxon>Kickxellales</taxon>
        <taxon>Kickxellaceae</taxon>
        <taxon>Coemansia</taxon>
    </lineage>
</organism>
<accession>A0A9W8GDA2</accession>
<dbReference type="InterPro" id="IPR040000">
    <property type="entry name" value="NOP9"/>
</dbReference>
<proteinExistence type="predicted"/>
<reference evidence="6" key="1">
    <citation type="submission" date="2022-07" db="EMBL/GenBank/DDBJ databases">
        <title>Phylogenomic reconstructions and comparative analyses of Kickxellomycotina fungi.</title>
        <authorList>
            <person name="Reynolds N.K."/>
            <person name="Stajich J.E."/>
            <person name="Barry K."/>
            <person name="Grigoriev I.V."/>
            <person name="Crous P."/>
            <person name="Smith M.E."/>
        </authorList>
    </citation>
    <scope>NUCLEOTIDE SEQUENCE</scope>
    <source>
        <strain evidence="6">CBS 109367</strain>
    </source>
</reference>
<feature type="region of interest" description="Disordered" evidence="5">
    <location>
        <begin position="742"/>
        <end position="810"/>
    </location>
</feature>
<dbReference type="InterPro" id="IPR001313">
    <property type="entry name" value="Pumilio_RNA-bd_rpt"/>
</dbReference>
<evidence type="ECO:0000256" key="4">
    <source>
        <dbReference type="ARBA" id="ARBA00031929"/>
    </source>
</evidence>
<feature type="region of interest" description="Disordered" evidence="5">
    <location>
        <begin position="259"/>
        <end position="296"/>
    </location>
</feature>
<dbReference type="GO" id="GO:0030688">
    <property type="term" value="C:preribosome, small subunit precursor"/>
    <property type="evidence" value="ECO:0007669"/>
    <property type="project" value="TreeGrafter"/>
</dbReference>
<evidence type="ECO:0000256" key="2">
    <source>
        <dbReference type="ARBA" id="ARBA00022737"/>
    </source>
</evidence>
<dbReference type="GO" id="GO:0003723">
    <property type="term" value="F:RNA binding"/>
    <property type="evidence" value="ECO:0007669"/>
    <property type="project" value="InterPro"/>
</dbReference>
<dbReference type="GO" id="GO:0005730">
    <property type="term" value="C:nucleolus"/>
    <property type="evidence" value="ECO:0007669"/>
    <property type="project" value="TreeGrafter"/>
</dbReference>
<dbReference type="SMART" id="SM00025">
    <property type="entry name" value="Pumilio"/>
    <property type="match status" value="5"/>
</dbReference>
<feature type="compositionally biased region" description="Polar residues" evidence="5">
    <location>
        <begin position="680"/>
        <end position="689"/>
    </location>
</feature>
<evidence type="ECO:0000256" key="5">
    <source>
        <dbReference type="SAM" id="MobiDB-lite"/>
    </source>
</evidence>
<dbReference type="InterPro" id="IPR016024">
    <property type="entry name" value="ARM-type_fold"/>
</dbReference>
<dbReference type="InterPro" id="IPR011989">
    <property type="entry name" value="ARM-like"/>
</dbReference>
<feature type="compositionally biased region" description="Basic and acidic residues" evidence="5">
    <location>
        <begin position="778"/>
        <end position="790"/>
    </location>
</feature>
<name>A0A9W8GDA2_9FUNG</name>
<feature type="region of interest" description="Disordered" evidence="5">
    <location>
        <begin position="1"/>
        <end position="48"/>
    </location>
</feature>
<dbReference type="PANTHER" id="PTHR13102:SF0">
    <property type="entry name" value="NUCLEOLAR PROTEIN 9"/>
    <property type="match status" value="1"/>
</dbReference>
<dbReference type="PANTHER" id="PTHR13102">
    <property type="entry name" value="NUCLEOLAR PROTEIN 9"/>
    <property type="match status" value="1"/>
</dbReference>
<dbReference type="Gene3D" id="1.25.10.10">
    <property type="entry name" value="Leucine-rich Repeat Variant"/>
    <property type="match status" value="2"/>
</dbReference>
<dbReference type="OrthoDB" id="392571at2759"/>